<comment type="caution">
    <text evidence="1">The sequence shown here is derived from an EMBL/GenBank/DDBJ whole genome shotgun (WGS) entry which is preliminary data.</text>
</comment>
<keyword evidence="2" id="KW-1185">Reference proteome</keyword>
<gene>
    <name evidence="1" type="ORF">NWE73_07465</name>
</gene>
<dbReference type="Proteomes" id="UP001152321">
    <property type="component" value="Unassembled WGS sequence"/>
</dbReference>
<dbReference type="EMBL" id="JANRMI010000002">
    <property type="protein sequence ID" value="MDG0816197.1"/>
    <property type="molecule type" value="Genomic_DNA"/>
</dbReference>
<organism evidence="1 2">
    <name type="scientific">Bdellovibrio svalbardensis</name>
    <dbReference type="NCBI Taxonomy" id="2972972"/>
    <lineage>
        <taxon>Bacteria</taxon>
        <taxon>Pseudomonadati</taxon>
        <taxon>Bdellovibrionota</taxon>
        <taxon>Bdellovibrionia</taxon>
        <taxon>Bdellovibrionales</taxon>
        <taxon>Pseudobdellovibrionaceae</taxon>
        <taxon>Bdellovibrio</taxon>
    </lineage>
</organism>
<dbReference type="Pfam" id="PF20551">
    <property type="entry name" value="DUF6765"/>
    <property type="match status" value="1"/>
</dbReference>
<evidence type="ECO:0000313" key="2">
    <source>
        <dbReference type="Proteomes" id="UP001152321"/>
    </source>
</evidence>
<sequence>MQIDFHLGITYVLARMSGFSPFEANTIASSSQYVDDAIHSGTILFENHSAYQFQASAHKMLDYRNFKELANHHVWIPFHFIPGNEVRVGTVDSLVQKLICRPNSPVAQDILKECIENFQKSFGYHLLGVTTHAFVDTWAHQGFAGITHPVNKVAEIFDDEGVLDAVMMKNRRKYYRRNPFRRIYDWILSFFVGESNPIGHGTVLSYPDLPYLRWRYEDWEGRIIRRDNPAEYMQAVHHVLEFYKSIRKAHNMPVVKIFDEDLTKIKEFIETIDHEEGDERLEKWREYIQCGHFTFGTDTWKYSVEGPESWLKEAFDIDIQTEFEFKNVPYKDSFLGSNWKLMHDALLFYRFTVLHDVLPKYQICVA</sequence>
<dbReference type="RefSeq" id="WP_277577674.1">
    <property type="nucleotide sequence ID" value="NZ_JANRMI010000002.1"/>
</dbReference>
<dbReference type="InterPro" id="IPR046653">
    <property type="entry name" value="DUF6765"/>
</dbReference>
<protein>
    <submittedName>
        <fullName evidence="1">Uncharacterized protein</fullName>
    </submittedName>
</protein>
<name>A0ABT6DI80_9BACT</name>
<accession>A0ABT6DI80</accession>
<evidence type="ECO:0000313" key="1">
    <source>
        <dbReference type="EMBL" id="MDG0816197.1"/>
    </source>
</evidence>
<proteinExistence type="predicted"/>
<reference evidence="1" key="1">
    <citation type="submission" date="2022-08" db="EMBL/GenBank/DDBJ databases">
        <title>Novel Bdellovibrio Species Isolated from Svalbard: Designation Bdellovibrio svalbardensis.</title>
        <authorList>
            <person name="Mitchell R.J."/>
            <person name="Choi S.Y."/>
        </authorList>
    </citation>
    <scope>NUCLEOTIDE SEQUENCE</scope>
    <source>
        <strain evidence="1">PAP01</strain>
    </source>
</reference>